<comment type="caution">
    <text evidence="2">The sequence shown here is derived from an EMBL/GenBank/DDBJ whole genome shotgun (WGS) entry which is preliminary data.</text>
</comment>
<protein>
    <submittedName>
        <fullName evidence="2">Uncharacterized protein</fullName>
    </submittedName>
</protein>
<dbReference type="Proteomes" id="UP000823749">
    <property type="component" value="Chromosome 2"/>
</dbReference>
<name>A0AAV6L7N2_9ERIC</name>
<dbReference type="EMBL" id="JACTNZ010000002">
    <property type="protein sequence ID" value="KAG5560776.1"/>
    <property type="molecule type" value="Genomic_DNA"/>
</dbReference>
<reference evidence="2" key="1">
    <citation type="submission" date="2020-08" db="EMBL/GenBank/DDBJ databases">
        <title>Plant Genome Project.</title>
        <authorList>
            <person name="Zhang R.-G."/>
        </authorList>
    </citation>
    <scope>NUCLEOTIDE SEQUENCE</scope>
    <source>
        <strain evidence="2">WSP0</strain>
        <tissue evidence="2">Leaf</tissue>
    </source>
</reference>
<organism evidence="2 3">
    <name type="scientific">Rhododendron griersonianum</name>
    <dbReference type="NCBI Taxonomy" id="479676"/>
    <lineage>
        <taxon>Eukaryota</taxon>
        <taxon>Viridiplantae</taxon>
        <taxon>Streptophyta</taxon>
        <taxon>Embryophyta</taxon>
        <taxon>Tracheophyta</taxon>
        <taxon>Spermatophyta</taxon>
        <taxon>Magnoliopsida</taxon>
        <taxon>eudicotyledons</taxon>
        <taxon>Gunneridae</taxon>
        <taxon>Pentapetalae</taxon>
        <taxon>asterids</taxon>
        <taxon>Ericales</taxon>
        <taxon>Ericaceae</taxon>
        <taxon>Ericoideae</taxon>
        <taxon>Rhodoreae</taxon>
        <taxon>Rhododendron</taxon>
    </lineage>
</organism>
<feature type="compositionally biased region" description="Polar residues" evidence="1">
    <location>
        <begin position="15"/>
        <end position="24"/>
    </location>
</feature>
<gene>
    <name evidence="2" type="ORF">RHGRI_003952</name>
</gene>
<proteinExistence type="predicted"/>
<dbReference type="AlphaFoldDB" id="A0AAV6L7N2"/>
<evidence type="ECO:0000313" key="3">
    <source>
        <dbReference type="Proteomes" id="UP000823749"/>
    </source>
</evidence>
<evidence type="ECO:0000313" key="2">
    <source>
        <dbReference type="EMBL" id="KAG5560776.1"/>
    </source>
</evidence>
<feature type="region of interest" description="Disordered" evidence="1">
    <location>
        <begin position="15"/>
        <end position="34"/>
    </location>
</feature>
<accession>A0AAV6L7N2</accession>
<sequence length="101" mass="11224">MAHLPHGIISPFPFSSTNLSSTQNRFRKRKTQSTPGLCSGKPCVNLGTPISASIALLDSYQRELPDPWGRKNFVLFFFCFFDFKPVGLNVKPSDPLAPPEL</sequence>
<evidence type="ECO:0000256" key="1">
    <source>
        <dbReference type="SAM" id="MobiDB-lite"/>
    </source>
</evidence>
<keyword evidence="3" id="KW-1185">Reference proteome</keyword>